<protein>
    <submittedName>
        <fullName evidence="2">Uncharacterized protein</fullName>
    </submittedName>
</protein>
<gene>
    <name evidence="2" type="ORF">H634G_08929</name>
</gene>
<evidence type="ECO:0000256" key="1">
    <source>
        <dbReference type="ARBA" id="ARBA00023242"/>
    </source>
</evidence>
<proteinExistence type="predicted"/>
<accession>A0A0D9NSH8</accession>
<dbReference type="AlphaFoldDB" id="A0A0D9NSH8"/>
<dbReference type="STRING" id="1291518.A0A0D9NSH8"/>
<keyword evidence="3" id="KW-1185">Reference proteome</keyword>
<dbReference type="InterPro" id="IPR021858">
    <property type="entry name" value="Fun_TF"/>
</dbReference>
<sequence>MIFAGVLSPNPFITCLLPRALTNPLLMHSILAFSGSHLAYRLAEEAQGANSPSKDLNIANEALVKRIKAWAMDPLPDVASSRDTASLEARIFDWEPKRKAAECLRQTLYIYAALSLLGSSSPSDGLRKEVQQRIDSPIRLAIYLRNSPCSTNLPWAIFIAGSCKEDTKQREGLIYGLKNSRYQMQHLRVVQRGLQLLWADDDTHAYGPFGLRYVAQKHGLGLVIVYLNKGFIKLYLSFSFV</sequence>
<reference evidence="3" key="1">
    <citation type="journal article" date="2014" name="BMC Genomics">
        <title>The genome sequence of the biocontrol fungus Metarhizium anisopliae and comparative genomics of Metarhizium species.</title>
        <authorList>
            <person name="Pattemore J.A."/>
            <person name="Hane J.K."/>
            <person name="Williams A.H."/>
            <person name="Wilson B.A."/>
            <person name="Stodart B.J."/>
            <person name="Ash G.J."/>
        </authorList>
    </citation>
    <scope>NUCLEOTIDE SEQUENCE [LARGE SCALE GENOMIC DNA]</scope>
    <source>
        <strain evidence="3">BRIP 53293</strain>
    </source>
</reference>
<name>A0A0D9NSH8_METAN</name>
<evidence type="ECO:0000313" key="3">
    <source>
        <dbReference type="Proteomes" id="UP000054544"/>
    </source>
</evidence>
<dbReference type="OrthoDB" id="4835445at2759"/>
<dbReference type="Proteomes" id="UP000054544">
    <property type="component" value="Unassembled WGS sequence"/>
</dbReference>
<organism evidence="2 3">
    <name type="scientific">Metarhizium anisopliae BRIP 53293</name>
    <dbReference type="NCBI Taxonomy" id="1291518"/>
    <lineage>
        <taxon>Eukaryota</taxon>
        <taxon>Fungi</taxon>
        <taxon>Dikarya</taxon>
        <taxon>Ascomycota</taxon>
        <taxon>Pezizomycotina</taxon>
        <taxon>Sordariomycetes</taxon>
        <taxon>Hypocreomycetidae</taxon>
        <taxon>Hypocreales</taxon>
        <taxon>Clavicipitaceae</taxon>
        <taxon>Metarhizium</taxon>
    </lineage>
</organism>
<dbReference type="Pfam" id="PF11951">
    <property type="entry name" value="Fungal_trans_2"/>
    <property type="match status" value="2"/>
</dbReference>
<keyword evidence="1" id="KW-0539">Nucleus</keyword>
<evidence type="ECO:0000313" key="2">
    <source>
        <dbReference type="EMBL" id="KJK75565.1"/>
    </source>
</evidence>
<dbReference type="EMBL" id="KE384749">
    <property type="protein sequence ID" value="KJK75565.1"/>
    <property type="molecule type" value="Genomic_DNA"/>
</dbReference>